<dbReference type="InterPro" id="IPR001841">
    <property type="entry name" value="Znf_RING"/>
</dbReference>
<dbReference type="InterPro" id="IPR013083">
    <property type="entry name" value="Znf_RING/FYVE/PHD"/>
</dbReference>
<dbReference type="InParanoid" id="A0A1X7UM98"/>
<dbReference type="SMART" id="SM00184">
    <property type="entry name" value="RING"/>
    <property type="match status" value="1"/>
</dbReference>
<keyword evidence="5" id="KW-1133">Transmembrane helix</keyword>
<dbReference type="EnsemblMetazoa" id="Aqu2.1.28786_001">
    <property type="protein sequence ID" value="Aqu2.1.28786_001"/>
    <property type="gene ID" value="Aqu2.1.28786"/>
</dbReference>
<dbReference type="OrthoDB" id="407922at2759"/>
<protein>
    <recommendedName>
        <fullName evidence="6">RING-type domain-containing protein</fullName>
    </recommendedName>
</protein>
<keyword evidence="5" id="KW-0812">Transmembrane</keyword>
<sequence>MQGQVKGGAGGMAQFSKKDLSIVEDLPKQAEIECPVCLNILTDPHLVSCCGHNFCGSCIERVKASNGSCPMCKDSVIADDSYPLLPIEIRKESESFHFYASACGQHMSARVMRGNVTKKDGDYFIFLAFHEGKFDKFKPKLPKIFAKLYDKDTPLIEDTKASYDQSPPDILNGISRWDDTVPRGVIRIKINAGIYILFVLAITIYTKE</sequence>
<proteinExistence type="predicted"/>
<dbReference type="AlphaFoldDB" id="A0A1X7UM98"/>
<dbReference type="PROSITE" id="PS00518">
    <property type="entry name" value="ZF_RING_1"/>
    <property type="match status" value="1"/>
</dbReference>
<dbReference type="Pfam" id="PF13923">
    <property type="entry name" value="zf-C3HC4_2"/>
    <property type="match status" value="1"/>
</dbReference>
<dbReference type="CDD" id="cd16620">
    <property type="entry name" value="vRING-HC-C4C4_RBBP6"/>
    <property type="match status" value="1"/>
</dbReference>
<dbReference type="InterPro" id="IPR017907">
    <property type="entry name" value="Znf_RING_CS"/>
</dbReference>
<feature type="transmembrane region" description="Helical" evidence="5">
    <location>
        <begin position="186"/>
        <end position="205"/>
    </location>
</feature>
<evidence type="ECO:0000256" key="3">
    <source>
        <dbReference type="ARBA" id="ARBA00022833"/>
    </source>
</evidence>
<name>A0A1X7UM98_AMPQE</name>
<dbReference type="GO" id="GO:0008270">
    <property type="term" value="F:zinc ion binding"/>
    <property type="evidence" value="ECO:0007669"/>
    <property type="project" value="UniProtKB-KW"/>
</dbReference>
<keyword evidence="3" id="KW-0862">Zinc</keyword>
<keyword evidence="1" id="KW-0479">Metal-binding</keyword>
<keyword evidence="5" id="KW-0472">Membrane</keyword>
<dbReference type="SUPFAM" id="SSF57850">
    <property type="entry name" value="RING/U-box"/>
    <property type="match status" value="1"/>
</dbReference>
<accession>A0A1X7UM98</accession>
<evidence type="ECO:0000256" key="5">
    <source>
        <dbReference type="SAM" id="Phobius"/>
    </source>
</evidence>
<evidence type="ECO:0000256" key="1">
    <source>
        <dbReference type="ARBA" id="ARBA00022723"/>
    </source>
</evidence>
<feature type="domain" description="RING-type" evidence="6">
    <location>
        <begin position="34"/>
        <end position="73"/>
    </location>
</feature>
<evidence type="ECO:0000256" key="2">
    <source>
        <dbReference type="ARBA" id="ARBA00022771"/>
    </source>
</evidence>
<dbReference type="PANTHER" id="PTHR23327">
    <property type="entry name" value="RING FINGER PROTEIN 127"/>
    <property type="match status" value="1"/>
</dbReference>
<dbReference type="PANTHER" id="PTHR23327:SF51">
    <property type="entry name" value="TRANSCRIPTIONAL REGULATOR OF YEAST FORM ADHERENCE 3"/>
    <property type="match status" value="1"/>
</dbReference>
<dbReference type="PROSITE" id="PS50089">
    <property type="entry name" value="ZF_RING_2"/>
    <property type="match status" value="1"/>
</dbReference>
<evidence type="ECO:0000256" key="4">
    <source>
        <dbReference type="PROSITE-ProRule" id="PRU00175"/>
    </source>
</evidence>
<dbReference type="STRING" id="400682.A0A1X7UM98"/>
<dbReference type="Gene3D" id="3.30.40.10">
    <property type="entry name" value="Zinc/RING finger domain, C3HC4 (zinc finger)"/>
    <property type="match status" value="1"/>
</dbReference>
<evidence type="ECO:0000259" key="6">
    <source>
        <dbReference type="PROSITE" id="PS50089"/>
    </source>
</evidence>
<evidence type="ECO:0000313" key="7">
    <source>
        <dbReference type="EnsemblMetazoa" id="Aqu2.1.28786_001"/>
    </source>
</evidence>
<reference evidence="7" key="1">
    <citation type="submission" date="2017-05" db="UniProtKB">
        <authorList>
            <consortium name="EnsemblMetazoa"/>
        </authorList>
    </citation>
    <scope>IDENTIFICATION</scope>
</reference>
<organism evidence="7">
    <name type="scientific">Amphimedon queenslandica</name>
    <name type="common">Sponge</name>
    <dbReference type="NCBI Taxonomy" id="400682"/>
    <lineage>
        <taxon>Eukaryota</taxon>
        <taxon>Metazoa</taxon>
        <taxon>Porifera</taxon>
        <taxon>Demospongiae</taxon>
        <taxon>Heteroscleromorpha</taxon>
        <taxon>Haplosclerida</taxon>
        <taxon>Niphatidae</taxon>
        <taxon>Amphimedon</taxon>
    </lineage>
</organism>
<keyword evidence="2 4" id="KW-0863">Zinc-finger</keyword>